<feature type="domain" description="HAMP" evidence="10">
    <location>
        <begin position="382"/>
        <end position="434"/>
    </location>
</feature>
<evidence type="ECO:0000256" key="2">
    <source>
        <dbReference type="ARBA" id="ARBA00022519"/>
    </source>
</evidence>
<keyword evidence="2" id="KW-0997">Cell inner membrane</keyword>
<comment type="caution">
    <text evidence="11">The sequence shown here is derived from an EMBL/GenBank/DDBJ whole genome shotgun (WGS) entry which is preliminary data.</text>
</comment>
<dbReference type="OrthoDB" id="7317080at2"/>
<dbReference type="PROSITE" id="PS50111">
    <property type="entry name" value="CHEMOTAXIS_TRANSDUC_2"/>
    <property type="match status" value="1"/>
</dbReference>
<feature type="domain" description="T-SNARE coiled-coil homology" evidence="9">
    <location>
        <begin position="627"/>
        <end position="689"/>
    </location>
</feature>
<evidence type="ECO:0000259" key="8">
    <source>
        <dbReference type="PROSITE" id="PS50111"/>
    </source>
</evidence>
<feature type="domain" description="Methyl-accepting transducer" evidence="8">
    <location>
        <begin position="482"/>
        <end position="697"/>
    </location>
</feature>
<feature type="transmembrane region" description="Helical" evidence="7">
    <location>
        <begin position="360"/>
        <end position="380"/>
    </location>
</feature>
<dbReference type="InterPro" id="IPR038188">
    <property type="entry name" value="TorS_sensor_sf"/>
</dbReference>
<dbReference type="AlphaFoldDB" id="A0A367X8C9"/>
<comment type="subcellular location">
    <subcellularLocation>
        <location evidence="1">Cell inner membrane</location>
        <topology evidence="1">Multi-pass membrane protein</topology>
    </subcellularLocation>
</comment>
<dbReference type="PROSITE" id="PS50885">
    <property type="entry name" value="HAMP"/>
    <property type="match status" value="1"/>
</dbReference>
<feature type="coiled-coil region" evidence="6">
    <location>
        <begin position="518"/>
        <end position="545"/>
    </location>
</feature>
<dbReference type="PANTHER" id="PTHR32089">
    <property type="entry name" value="METHYL-ACCEPTING CHEMOTAXIS PROTEIN MCPB"/>
    <property type="match status" value="1"/>
</dbReference>
<evidence type="ECO:0000256" key="1">
    <source>
        <dbReference type="ARBA" id="ARBA00004429"/>
    </source>
</evidence>
<dbReference type="CDD" id="cd06225">
    <property type="entry name" value="HAMP"/>
    <property type="match status" value="1"/>
</dbReference>
<dbReference type="Gene3D" id="6.10.340.10">
    <property type="match status" value="1"/>
</dbReference>
<evidence type="ECO:0000313" key="12">
    <source>
        <dbReference type="Proteomes" id="UP000252255"/>
    </source>
</evidence>
<evidence type="ECO:0000313" key="11">
    <source>
        <dbReference type="EMBL" id="RCK48952.1"/>
    </source>
</evidence>
<dbReference type="SMART" id="SM00283">
    <property type="entry name" value="MA"/>
    <property type="match status" value="1"/>
</dbReference>
<dbReference type="InterPro" id="IPR003660">
    <property type="entry name" value="HAMP_dom"/>
</dbReference>
<accession>A0A367X8C9</accession>
<dbReference type="Pfam" id="PF00015">
    <property type="entry name" value="MCPsignal"/>
    <property type="match status" value="1"/>
</dbReference>
<keyword evidence="7" id="KW-0472">Membrane</keyword>
<dbReference type="SUPFAM" id="SSF58104">
    <property type="entry name" value="Methyl-accepting chemotaxis protein (MCP) signaling domain"/>
    <property type="match status" value="1"/>
</dbReference>
<dbReference type="Pfam" id="PF00672">
    <property type="entry name" value="HAMP"/>
    <property type="match status" value="1"/>
</dbReference>
<keyword evidence="7" id="KW-0812">Transmembrane</keyword>
<keyword evidence="2" id="KW-1003">Cell membrane</keyword>
<dbReference type="SMART" id="SM00304">
    <property type="entry name" value="HAMP"/>
    <property type="match status" value="1"/>
</dbReference>
<organism evidence="11 12">
    <name type="scientific">Thalassospira profundimaris</name>
    <dbReference type="NCBI Taxonomy" id="502049"/>
    <lineage>
        <taxon>Bacteria</taxon>
        <taxon>Pseudomonadati</taxon>
        <taxon>Pseudomonadota</taxon>
        <taxon>Alphaproteobacteria</taxon>
        <taxon>Rhodospirillales</taxon>
        <taxon>Thalassospiraceae</taxon>
        <taxon>Thalassospira</taxon>
    </lineage>
</organism>
<name>A0A367X8C9_9PROT</name>
<keyword evidence="3 5" id="KW-0807">Transducer</keyword>
<dbReference type="EMBL" id="JPWI01000001">
    <property type="protein sequence ID" value="RCK48952.1"/>
    <property type="molecule type" value="Genomic_DNA"/>
</dbReference>
<evidence type="ECO:0000256" key="3">
    <source>
        <dbReference type="ARBA" id="ARBA00023224"/>
    </source>
</evidence>
<evidence type="ECO:0000256" key="4">
    <source>
        <dbReference type="ARBA" id="ARBA00029447"/>
    </source>
</evidence>
<dbReference type="Pfam" id="PF21689">
    <property type="entry name" value="TorS_sensor_domain"/>
    <property type="match status" value="1"/>
</dbReference>
<evidence type="ECO:0000259" key="9">
    <source>
        <dbReference type="PROSITE" id="PS50192"/>
    </source>
</evidence>
<feature type="coiled-coil region" evidence="6">
    <location>
        <begin position="427"/>
        <end position="458"/>
    </location>
</feature>
<protein>
    <recommendedName>
        <fullName evidence="13">Chemotaxis protein</fullName>
    </recommendedName>
</protein>
<dbReference type="InterPro" id="IPR000727">
    <property type="entry name" value="T_SNARE_dom"/>
</dbReference>
<dbReference type="PROSITE" id="PS50192">
    <property type="entry name" value="T_SNARE"/>
    <property type="match status" value="1"/>
</dbReference>
<evidence type="ECO:0000256" key="5">
    <source>
        <dbReference type="PROSITE-ProRule" id="PRU00284"/>
    </source>
</evidence>
<dbReference type="InterPro" id="IPR004089">
    <property type="entry name" value="MCPsignal_dom"/>
</dbReference>
<dbReference type="GO" id="GO:0005886">
    <property type="term" value="C:plasma membrane"/>
    <property type="evidence" value="ECO:0007669"/>
    <property type="project" value="UniProtKB-SubCell"/>
</dbReference>
<keyword evidence="7" id="KW-1133">Transmembrane helix</keyword>
<gene>
    <name evidence="11" type="ORF">TH30_01065</name>
</gene>
<evidence type="ECO:0008006" key="13">
    <source>
        <dbReference type="Google" id="ProtNLM"/>
    </source>
</evidence>
<keyword evidence="6" id="KW-0175">Coiled coil</keyword>
<proteinExistence type="inferred from homology"/>
<dbReference type="Proteomes" id="UP000252255">
    <property type="component" value="Unassembled WGS sequence"/>
</dbReference>
<reference evidence="11 12" key="1">
    <citation type="submission" date="2014-07" db="EMBL/GenBank/DDBJ databases">
        <title>Draft genome sequence of Thalassospira profundimaris PR54-5.</title>
        <authorList>
            <person name="Lai Q."/>
            <person name="Shao Z."/>
        </authorList>
    </citation>
    <scope>NUCLEOTIDE SEQUENCE [LARGE SCALE GENOMIC DNA]</scope>
    <source>
        <strain evidence="11 12">PR54-5</strain>
    </source>
</reference>
<dbReference type="PANTHER" id="PTHR32089:SF112">
    <property type="entry name" value="LYSOZYME-LIKE PROTEIN-RELATED"/>
    <property type="match status" value="1"/>
</dbReference>
<evidence type="ECO:0000256" key="6">
    <source>
        <dbReference type="SAM" id="Coils"/>
    </source>
</evidence>
<evidence type="ECO:0000259" key="10">
    <source>
        <dbReference type="PROSITE" id="PS50885"/>
    </source>
</evidence>
<comment type="similarity">
    <text evidence="4">Belongs to the methyl-accepting chemotaxis (MCP) protein family.</text>
</comment>
<evidence type="ECO:0000256" key="7">
    <source>
        <dbReference type="SAM" id="Phobius"/>
    </source>
</evidence>
<sequence length="731" mass="77949">MALGSYKSKQSMSGNIMTGKVGLRGRLMAAIVPIALLAVCAAALAVFSFRMTESQQRVVTAEAIPALVNGQELYVSSDAIIRIARAVASATSHDEVVAATATLDAVENQMNDHISGLAALGVNNEILQQFSDQTGQMIVNIRRLEETMGGVFTNRDELAAMLDEIIRAAGAIEVSSRELSTNANMTLTNNAGELYSLVGKADREGEIFDLLDQLIDEDALTAQNMAELRALALKIPDLARIASSATDIDGLDRVKFWSNPIITQMGASIAEIPVDDLKARSEENFKTLSAGLDPNSEKNLFTLRQRGLEQQVVLADLLEQTTTIANGIGETADQLLDEMRSKIDAANADVSKTITVAETVMLIVAAAAIIISILIIWLYVQRNLLARLIGLNSAMDRLTNGDLRTPVADKGSDEIAAMARAVETFRENALEAEELRAQNKANEERAEQQRRAALLEMADGFESSVNGLVSDLLTQITEMRNAVDHMASNAGENVVRATDVSNASHNASENVSSVSSATEELSASIAEIERQVGKAEEVSRSAVEEARRSDVTVRQLSDTAEKIGEVIDLINTIADQTNLLALNATIEAARAGDAGKGFAVVANEVKNLATQTQRATEDISRQIDEMRTVSASAVEMISAIATTIGEVDTISSSIAAAMRQQGSATAEIASGSEEAARGVRDVSANMTEVSRSAEAVQTLSGDARGTAEELLTKAQRLQEEANGFVARVRAG</sequence>
<dbReference type="GO" id="GO:0007165">
    <property type="term" value="P:signal transduction"/>
    <property type="evidence" value="ECO:0007669"/>
    <property type="project" value="UniProtKB-KW"/>
</dbReference>
<dbReference type="Gene3D" id="1.20.58.920">
    <property type="match status" value="1"/>
</dbReference>
<dbReference type="Gene3D" id="1.10.287.950">
    <property type="entry name" value="Methyl-accepting chemotaxis protein"/>
    <property type="match status" value="1"/>
</dbReference>